<evidence type="ECO:0000313" key="1">
    <source>
        <dbReference type="EMBL" id="GGX13617.1"/>
    </source>
</evidence>
<accession>A0ABQ2XF65</accession>
<dbReference type="Proteomes" id="UP000617743">
    <property type="component" value="Unassembled WGS sequence"/>
</dbReference>
<gene>
    <name evidence="1" type="ORF">GCM10010383_49580</name>
</gene>
<keyword evidence="2" id="KW-1185">Reference proteome</keyword>
<proteinExistence type="predicted"/>
<organism evidence="1 2">
    <name type="scientific">Streptomyces lomondensis</name>
    <dbReference type="NCBI Taxonomy" id="68229"/>
    <lineage>
        <taxon>Bacteria</taxon>
        <taxon>Bacillati</taxon>
        <taxon>Actinomycetota</taxon>
        <taxon>Actinomycetes</taxon>
        <taxon>Kitasatosporales</taxon>
        <taxon>Streptomycetaceae</taxon>
        <taxon>Streptomyces</taxon>
    </lineage>
</organism>
<protein>
    <submittedName>
        <fullName evidence="1">Uncharacterized protein</fullName>
    </submittedName>
</protein>
<reference evidence="2" key="1">
    <citation type="journal article" date="2019" name="Int. J. Syst. Evol. Microbiol.">
        <title>The Global Catalogue of Microorganisms (GCM) 10K type strain sequencing project: providing services to taxonomists for standard genome sequencing and annotation.</title>
        <authorList>
            <consortium name="The Broad Institute Genomics Platform"/>
            <consortium name="The Broad Institute Genome Sequencing Center for Infectious Disease"/>
            <person name="Wu L."/>
            <person name="Ma J."/>
        </authorList>
    </citation>
    <scope>NUCLEOTIDE SEQUENCE [LARGE SCALE GENOMIC DNA]</scope>
    <source>
        <strain evidence="2">JCM 4866</strain>
    </source>
</reference>
<evidence type="ECO:0000313" key="2">
    <source>
        <dbReference type="Proteomes" id="UP000617743"/>
    </source>
</evidence>
<dbReference type="EMBL" id="BMWC01000007">
    <property type="protein sequence ID" value="GGX13617.1"/>
    <property type="molecule type" value="Genomic_DNA"/>
</dbReference>
<name>A0ABQ2XF65_9ACTN</name>
<comment type="caution">
    <text evidence="1">The sequence shown here is derived from an EMBL/GenBank/DDBJ whole genome shotgun (WGS) entry which is preliminary data.</text>
</comment>
<sequence>MPGLVISQLPAAAAAVAVAAKPVRVFVLAGAGVTVTQDSTAPARRSLEPGAVAVQSSPEPAANLLLSVASALGAADLVVGEAFAVAGGSAAWLVAAVGMTRVRAVRTARTVERARLLVTRPPRIPCMEAGTFRKGRGAGGAA</sequence>